<dbReference type="Proteomes" id="UP000824189">
    <property type="component" value="Unassembled WGS sequence"/>
</dbReference>
<proteinExistence type="predicted"/>
<evidence type="ECO:0000313" key="9">
    <source>
        <dbReference type="EMBL" id="HIW95089.1"/>
    </source>
</evidence>
<dbReference type="InterPro" id="IPR049170">
    <property type="entry name" value="GlnR_N"/>
</dbReference>
<feature type="domain" description="OmpR/PhoB-type" evidence="8">
    <location>
        <begin position="125"/>
        <end position="222"/>
    </location>
</feature>
<evidence type="ECO:0000256" key="6">
    <source>
        <dbReference type="ARBA" id="ARBA00023163"/>
    </source>
</evidence>
<gene>
    <name evidence="9" type="ORF">H9867_01165</name>
</gene>
<evidence type="ECO:0000256" key="3">
    <source>
        <dbReference type="ARBA" id="ARBA00023015"/>
    </source>
</evidence>
<dbReference type="GO" id="GO:0006355">
    <property type="term" value="P:regulation of DNA-templated transcription"/>
    <property type="evidence" value="ECO:0007669"/>
    <property type="project" value="InterPro"/>
</dbReference>
<keyword evidence="1" id="KW-0597">Phosphoprotein</keyword>
<keyword evidence="6" id="KW-0804">Transcription</keyword>
<dbReference type="PANTHER" id="PTHR48111:SF16">
    <property type="entry name" value="TRANSCRIPTIONAL REGULATORY PROTEIN GLNR"/>
    <property type="match status" value="1"/>
</dbReference>
<name>A0A9D1RVT0_9CORY</name>
<reference evidence="9" key="1">
    <citation type="journal article" date="2021" name="PeerJ">
        <title>Extensive microbial diversity within the chicken gut microbiome revealed by metagenomics and culture.</title>
        <authorList>
            <person name="Gilroy R."/>
            <person name="Ravi A."/>
            <person name="Getino M."/>
            <person name="Pursley I."/>
            <person name="Horton D.L."/>
            <person name="Alikhan N.F."/>
            <person name="Baker D."/>
            <person name="Gharbi K."/>
            <person name="Hall N."/>
            <person name="Watson M."/>
            <person name="Adriaenssens E.M."/>
            <person name="Foster-Nyarko E."/>
            <person name="Jarju S."/>
            <person name="Secka A."/>
            <person name="Antonio M."/>
            <person name="Oren A."/>
            <person name="Chaudhuri R.R."/>
            <person name="La Ragione R."/>
            <person name="Hildebrand F."/>
            <person name="Pallen M.J."/>
        </authorList>
    </citation>
    <scope>NUCLEOTIDE SEQUENCE</scope>
    <source>
        <strain evidence="9">4376</strain>
    </source>
</reference>
<dbReference type="PANTHER" id="PTHR48111">
    <property type="entry name" value="REGULATOR OF RPOS"/>
    <property type="match status" value="1"/>
</dbReference>
<reference evidence="9" key="2">
    <citation type="submission" date="2021-04" db="EMBL/GenBank/DDBJ databases">
        <authorList>
            <person name="Gilroy R."/>
        </authorList>
    </citation>
    <scope>NUCLEOTIDE SEQUENCE</scope>
    <source>
        <strain evidence="9">4376</strain>
    </source>
</reference>
<comment type="caution">
    <text evidence="9">The sequence shown here is derived from an EMBL/GenBank/DDBJ whole genome shotgun (WGS) entry which is preliminary data.</text>
</comment>
<dbReference type="GO" id="GO:0032993">
    <property type="term" value="C:protein-DNA complex"/>
    <property type="evidence" value="ECO:0007669"/>
    <property type="project" value="TreeGrafter"/>
</dbReference>
<keyword evidence="2" id="KW-0902">Two-component regulatory system</keyword>
<accession>A0A9D1RVT0</accession>
<dbReference type="InterPro" id="IPR036388">
    <property type="entry name" value="WH-like_DNA-bd_sf"/>
</dbReference>
<evidence type="ECO:0000256" key="2">
    <source>
        <dbReference type="ARBA" id="ARBA00023012"/>
    </source>
</evidence>
<evidence type="ECO:0000256" key="7">
    <source>
        <dbReference type="PROSITE-ProRule" id="PRU01091"/>
    </source>
</evidence>
<keyword evidence="5" id="KW-0010">Activator</keyword>
<evidence type="ECO:0000313" key="10">
    <source>
        <dbReference type="Proteomes" id="UP000824189"/>
    </source>
</evidence>
<dbReference type="InterPro" id="IPR039420">
    <property type="entry name" value="WalR-like"/>
</dbReference>
<protein>
    <submittedName>
        <fullName evidence="9">Response regulator transcription factor</fullName>
    </submittedName>
</protein>
<keyword evidence="4 7" id="KW-0238">DNA-binding</keyword>
<evidence type="ECO:0000259" key="8">
    <source>
        <dbReference type="PROSITE" id="PS51755"/>
    </source>
</evidence>
<dbReference type="CDD" id="cd00383">
    <property type="entry name" value="trans_reg_C"/>
    <property type="match status" value="1"/>
</dbReference>
<keyword evidence="3" id="KW-0805">Transcription regulation</keyword>
<feature type="DNA-binding region" description="OmpR/PhoB-type" evidence="7">
    <location>
        <begin position="125"/>
        <end position="222"/>
    </location>
</feature>
<dbReference type="Pfam" id="PF21695">
    <property type="entry name" value="GlnR_1st"/>
    <property type="match status" value="1"/>
</dbReference>
<dbReference type="InterPro" id="IPR016032">
    <property type="entry name" value="Sig_transdc_resp-reg_C-effctor"/>
</dbReference>
<dbReference type="SMART" id="SM00862">
    <property type="entry name" value="Trans_reg_C"/>
    <property type="match status" value="1"/>
</dbReference>
<dbReference type="SUPFAM" id="SSF46894">
    <property type="entry name" value="C-terminal effector domain of the bipartite response regulators"/>
    <property type="match status" value="1"/>
</dbReference>
<dbReference type="Gene3D" id="3.40.50.2300">
    <property type="match status" value="1"/>
</dbReference>
<dbReference type="GO" id="GO:0000976">
    <property type="term" value="F:transcription cis-regulatory region binding"/>
    <property type="evidence" value="ECO:0007669"/>
    <property type="project" value="TreeGrafter"/>
</dbReference>
<dbReference type="InterPro" id="IPR001867">
    <property type="entry name" value="OmpR/PhoB-type_DNA-bd"/>
</dbReference>
<evidence type="ECO:0000256" key="4">
    <source>
        <dbReference type="ARBA" id="ARBA00023125"/>
    </source>
</evidence>
<evidence type="ECO:0000256" key="5">
    <source>
        <dbReference type="ARBA" id="ARBA00023159"/>
    </source>
</evidence>
<dbReference type="FunFam" id="1.10.10.10:FF:000216">
    <property type="entry name" value="DNA-binding response regulator"/>
    <property type="match status" value="1"/>
</dbReference>
<dbReference type="Pfam" id="PF00486">
    <property type="entry name" value="Trans_reg_C"/>
    <property type="match status" value="1"/>
</dbReference>
<dbReference type="PROSITE" id="PS51755">
    <property type="entry name" value="OMPR_PHOB"/>
    <property type="match status" value="1"/>
</dbReference>
<dbReference type="EMBL" id="DXFZ01000016">
    <property type="protein sequence ID" value="HIW95089.1"/>
    <property type="molecule type" value="Genomic_DNA"/>
</dbReference>
<dbReference type="Gene3D" id="1.10.10.10">
    <property type="entry name" value="Winged helix-like DNA-binding domain superfamily/Winged helix DNA-binding domain"/>
    <property type="match status" value="1"/>
</dbReference>
<sequence>MKVSVLSDLANVADVLPSLGLLSHDIEHLPAKSSSVRQLHTSDIVIIDVTGTNLLGARDFCRAVAAAHPTLPVAVAIAEASLIAIDGSWAVDDFLLPSCSPVELDARIRLLKTRRPVPVDQAEDSQVAAIGDLIVDELTYVARVGGAPLDLTYKEFELLHFLVKNAGRVFSREQLLQEVWGYDYFGGARTVDVHVRRLRAKLGHEHEQLIATVRNVGYKAISPEEFEDS</sequence>
<organism evidence="9 10">
    <name type="scientific">Candidatus Corynebacterium gallistercoris</name>
    <dbReference type="NCBI Taxonomy" id="2838530"/>
    <lineage>
        <taxon>Bacteria</taxon>
        <taxon>Bacillati</taxon>
        <taxon>Actinomycetota</taxon>
        <taxon>Actinomycetes</taxon>
        <taxon>Mycobacteriales</taxon>
        <taxon>Corynebacteriaceae</taxon>
        <taxon>Corynebacterium</taxon>
    </lineage>
</organism>
<dbReference type="GO" id="GO:0000156">
    <property type="term" value="F:phosphorelay response regulator activity"/>
    <property type="evidence" value="ECO:0007669"/>
    <property type="project" value="TreeGrafter"/>
</dbReference>
<dbReference type="AlphaFoldDB" id="A0A9D1RVT0"/>
<evidence type="ECO:0000256" key="1">
    <source>
        <dbReference type="ARBA" id="ARBA00022553"/>
    </source>
</evidence>
<dbReference type="GO" id="GO:0005829">
    <property type="term" value="C:cytosol"/>
    <property type="evidence" value="ECO:0007669"/>
    <property type="project" value="TreeGrafter"/>
</dbReference>